<accession>A0A5M8QRY4</accession>
<proteinExistence type="inferred from homology"/>
<name>A0A5M8QRY4_9BACT</name>
<sequence length="311" mass="35731">MTNKEIKALISLLDDEDPEVVAHVHQRIVDLGDTITPFLEEAWEESLDPEHQKKLEDLIHDLQYSSLLQRLKAWKEEGGTDLVRGMWLVSSYQYPDVSLEDLNRSIDQLYYEAWVHVRPDMHPYDQVKTLNYVLFKLHRFSANTKNFHAPANSMLNQVLETKRGNPLSLCVVYMTLAQRLGLPVYGVNLPNLFVLTFKSEILPQFYINVYNRGLILTKSDIDNYLLQLNLNPLEIFYEPCSPIDIVRRALRNLSLSYEKLNDPEKATEIERLLDVLGDEESAQAQGAAEGGLNEDEESGDSYGEDDDEEDL</sequence>
<dbReference type="EMBL" id="JBGOGF010000009">
    <property type="protein sequence ID" value="MFA1772937.1"/>
    <property type="molecule type" value="Genomic_DNA"/>
</dbReference>
<evidence type="ECO:0000313" key="5">
    <source>
        <dbReference type="EMBL" id="MFA1772937.1"/>
    </source>
</evidence>
<comment type="similarity">
    <text evidence="1">Belongs to the UPF0162 family.</text>
</comment>
<keyword evidence="7" id="KW-1185">Reference proteome</keyword>
<evidence type="ECO:0000256" key="1">
    <source>
        <dbReference type="ARBA" id="ARBA00007100"/>
    </source>
</evidence>
<feature type="domain" description="Protein SirB1 N-terminal" evidence="3">
    <location>
        <begin position="102"/>
        <end position="251"/>
    </location>
</feature>
<dbReference type="InterPro" id="IPR032698">
    <property type="entry name" value="SirB1_N"/>
</dbReference>
<evidence type="ECO:0000313" key="7">
    <source>
        <dbReference type="Proteomes" id="UP001570846"/>
    </source>
</evidence>
<reference evidence="4 6" key="2">
    <citation type="submission" date="2019-09" db="EMBL/GenBank/DDBJ databases">
        <title>A bacterium isolated from glacier soil.</title>
        <authorList>
            <person name="Liu Q."/>
        </authorList>
    </citation>
    <scope>NUCLEOTIDE SEQUENCE [LARGE SCALE GENOMIC DNA]</scope>
    <source>
        <strain evidence="4 6">MDT1-10-3</strain>
    </source>
</reference>
<evidence type="ECO:0000313" key="6">
    <source>
        <dbReference type="Proteomes" id="UP000323866"/>
    </source>
</evidence>
<feature type="compositionally biased region" description="Low complexity" evidence="2">
    <location>
        <begin position="282"/>
        <end position="291"/>
    </location>
</feature>
<dbReference type="RefSeq" id="WP_149097049.1">
    <property type="nucleotide sequence ID" value="NZ_BMMG01000001.1"/>
</dbReference>
<gene>
    <name evidence="5" type="ORF">ACD591_16675</name>
    <name evidence="4" type="ORF">FOE74_02685</name>
</gene>
<reference evidence="4 6" key="1">
    <citation type="submission" date="2019-07" db="EMBL/GenBank/DDBJ databases">
        <authorList>
            <person name="Qu J.-H."/>
        </authorList>
    </citation>
    <scope>NUCLEOTIDE SEQUENCE [LARGE SCALE GENOMIC DNA]</scope>
    <source>
        <strain evidence="4 6">MDT1-10-3</strain>
    </source>
</reference>
<dbReference type="OrthoDB" id="188084at2"/>
<organism evidence="4 6">
    <name type="scientific">Rufibacter glacialis</name>
    <dbReference type="NCBI Taxonomy" id="1259555"/>
    <lineage>
        <taxon>Bacteria</taxon>
        <taxon>Pseudomonadati</taxon>
        <taxon>Bacteroidota</taxon>
        <taxon>Cytophagia</taxon>
        <taxon>Cytophagales</taxon>
        <taxon>Hymenobacteraceae</taxon>
        <taxon>Rufibacter</taxon>
    </lineage>
</organism>
<dbReference type="Pfam" id="PF13369">
    <property type="entry name" value="Transglut_core2"/>
    <property type="match status" value="1"/>
</dbReference>
<feature type="region of interest" description="Disordered" evidence="2">
    <location>
        <begin position="280"/>
        <end position="311"/>
    </location>
</feature>
<evidence type="ECO:0000256" key="2">
    <source>
        <dbReference type="SAM" id="MobiDB-lite"/>
    </source>
</evidence>
<dbReference type="AlphaFoldDB" id="A0A5M8QRY4"/>
<evidence type="ECO:0000313" key="4">
    <source>
        <dbReference type="EMBL" id="KAA6437426.1"/>
    </source>
</evidence>
<dbReference type="Proteomes" id="UP001570846">
    <property type="component" value="Unassembled WGS sequence"/>
</dbReference>
<dbReference type="PANTHER" id="PTHR31350">
    <property type="entry name" value="SI:DKEY-261L7.2"/>
    <property type="match status" value="1"/>
</dbReference>
<evidence type="ECO:0000259" key="3">
    <source>
        <dbReference type="Pfam" id="PF13369"/>
    </source>
</evidence>
<feature type="compositionally biased region" description="Acidic residues" evidence="2">
    <location>
        <begin position="292"/>
        <end position="311"/>
    </location>
</feature>
<dbReference type="Proteomes" id="UP000323866">
    <property type="component" value="Unassembled WGS sequence"/>
</dbReference>
<comment type="caution">
    <text evidence="4">The sequence shown here is derived from an EMBL/GenBank/DDBJ whole genome shotgun (WGS) entry which is preliminary data.</text>
</comment>
<dbReference type="EMBL" id="VKKZ01000010">
    <property type="protein sequence ID" value="KAA6437426.1"/>
    <property type="molecule type" value="Genomic_DNA"/>
</dbReference>
<protein>
    <submittedName>
        <fullName evidence="5">Transglutaminase-like domain-containing protein</fullName>
    </submittedName>
</protein>
<dbReference type="PANTHER" id="PTHR31350:SF21">
    <property type="entry name" value="F-BOX ONLY PROTEIN 21"/>
    <property type="match status" value="1"/>
</dbReference>
<reference evidence="5 7" key="3">
    <citation type="submission" date="2024-08" db="EMBL/GenBank/DDBJ databases">
        <authorList>
            <person name="Wei W."/>
        </authorList>
    </citation>
    <scope>NUCLEOTIDE SEQUENCE [LARGE SCALE GENOMIC DNA]</scope>
    <source>
        <strain evidence="5 7">XU2</strain>
    </source>
</reference>